<dbReference type="Pfam" id="PF00749">
    <property type="entry name" value="tRNA-synt_1c"/>
    <property type="match status" value="1"/>
</dbReference>
<dbReference type="PRINTS" id="PR00987">
    <property type="entry name" value="TRNASYNTHGLU"/>
</dbReference>
<evidence type="ECO:0000259" key="12">
    <source>
        <dbReference type="Pfam" id="PF21157"/>
    </source>
</evidence>
<dbReference type="InterPro" id="IPR012784">
    <property type="entry name" value="DksA_RNA_pol-bd"/>
</dbReference>
<dbReference type="SUPFAM" id="SSF57716">
    <property type="entry name" value="Glucocorticoid receptor-like (DNA-binding domain)"/>
    <property type="match status" value="1"/>
</dbReference>
<feature type="domain" description="Zinc finger DksA/TraR C4-type" evidence="11">
    <location>
        <begin position="137"/>
        <end position="169"/>
    </location>
</feature>
<dbReference type="Proteomes" id="UP000728032">
    <property type="component" value="Unassembled WGS sequence"/>
</dbReference>
<dbReference type="InterPro" id="IPR014729">
    <property type="entry name" value="Rossmann-like_a/b/a_fold"/>
</dbReference>
<dbReference type="GO" id="GO:0006400">
    <property type="term" value="P:tRNA modification"/>
    <property type="evidence" value="ECO:0007669"/>
    <property type="project" value="InterPro"/>
</dbReference>
<dbReference type="InterPro" id="IPR020058">
    <property type="entry name" value="Glu/Gln-tRNA-synth_Ib_cat-dom"/>
</dbReference>
<dbReference type="EMBL" id="CAJPVJ010000640">
    <property type="protein sequence ID" value="CAG2163047.1"/>
    <property type="molecule type" value="Genomic_DNA"/>
</dbReference>
<keyword evidence="8 9" id="KW-0030">Aminoacyl-tRNA synthetase</keyword>
<evidence type="ECO:0000256" key="4">
    <source>
        <dbReference type="ARBA" id="ARBA00022741"/>
    </source>
</evidence>
<dbReference type="InterPro" id="IPR000962">
    <property type="entry name" value="Znf_DskA_TraR"/>
</dbReference>
<dbReference type="Gene3D" id="3.90.800.10">
    <property type="entry name" value="Glutamyl-tRNA Synthetase, Domain 3"/>
    <property type="match status" value="1"/>
</dbReference>
<dbReference type="Gene3D" id="1.20.120.910">
    <property type="entry name" value="DksA, coiled-coil domain"/>
    <property type="match status" value="1"/>
</dbReference>
<dbReference type="NCBIfam" id="TIGR03838">
    <property type="entry name" value="queuosine_YadB"/>
    <property type="match status" value="1"/>
</dbReference>
<evidence type="ECO:0000259" key="11">
    <source>
        <dbReference type="Pfam" id="PF01258"/>
    </source>
</evidence>
<evidence type="ECO:0000256" key="8">
    <source>
        <dbReference type="ARBA" id="ARBA00023146"/>
    </source>
</evidence>
<dbReference type="GO" id="GO:0005829">
    <property type="term" value="C:cytosol"/>
    <property type="evidence" value="ECO:0007669"/>
    <property type="project" value="TreeGrafter"/>
</dbReference>
<comment type="similarity">
    <text evidence="9">Belongs to the class-I aminoacyl-tRNA synthetase family.</text>
</comment>
<dbReference type="InterPro" id="IPR037187">
    <property type="entry name" value="DnaK_N"/>
</dbReference>
<evidence type="ECO:0000259" key="10">
    <source>
        <dbReference type="Pfam" id="PF00749"/>
    </source>
</evidence>
<keyword evidence="9" id="KW-0648">Protein biosynthesis</keyword>
<organism evidence="13">
    <name type="scientific">Oppiella nova</name>
    <dbReference type="NCBI Taxonomy" id="334625"/>
    <lineage>
        <taxon>Eukaryota</taxon>
        <taxon>Metazoa</taxon>
        <taxon>Ecdysozoa</taxon>
        <taxon>Arthropoda</taxon>
        <taxon>Chelicerata</taxon>
        <taxon>Arachnida</taxon>
        <taxon>Acari</taxon>
        <taxon>Acariformes</taxon>
        <taxon>Sarcoptiformes</taxon>
        <taxon>Oribatida</taxon>
        <taxon>Brachypylina</taxon>
        <taxon>Oppioidea</taxon>
        <taxon>Oppiidae</taxon>
        <taxon>Oppiella</taxon>
    </lineage>
</organism>
<gene>
    <name evidence="13" type="ORF">ONB1V03_LOCUS2631</name>
</gene>
<name>A0A7R9LHM4_9ACAR</name>
<keyword evidence="3" id="KW-0479">Metal-binding</keyword>
<evidence type="ECO:0000256" key="7">
    <source>
        <dbReference type="ARBA" id="ARBA00022840"/>
    </source>
</evidence>
<dbReference type="HAMAP" id="MF_01428">
    <property type="entry name" value="Glu_Q_tRNA_synth"/>
    <property type="match status" value="1"/>
</dbReference>
<dbReference type="AlphaFoldDB" id="A0A7R9LHM4"/>
<keyword evidence="1" id="KW-0963">Cytoplasm</keyword>
<protein>
    <recommendedName>
        <fullName evidence="15">Glutamyl-tRNA synthetase</fullName>
    </recommendedName>
</protein>
<evidence type="ECO:0000256" key="5">
    <source>
        <dbReference type="ARBA" id="ARBA00022771"/>
    </source>
</evidence>
<dbReference type="Gene3D" id="3.40.50.620">
    <property type="entry name" value="HUPs"/>
    <property type="match status" value="2"/>
</dbReference>
<dbReference type="InterPro" id="IPR048489">
    <property type="entry name" value="DksA_N"/>
</dbReference>
<evidence type="ECO:0000256" key="6">
    <source>
        <dbReference type="ARBA" id="ARBA00022833"/>
    </source>
</evidence>
<evidence type="ECO:0000256" key="9">
    <source>
        <dbReference type="RuleBase" id="RU363037"/>
    </source>
</evidence>
<dbReference type="GO" id="GO:0008270">
    <property type="term" value="F:zinc ion binding"/>
    <property type="evidence" value="ECO:0007669"/>
    <property type="project" value="UniProtKB-KW"/>
</dbReference>
<dbReference type="InterPro" id="IPR020458">
    <property type="entry name" value="Znf_DskA_TraR_CS"/>
</dbReference>
<evidence type="ECO:0000313" key="14">
    <source>
        <dbReference type="Proteomes" id="UP000728032"/>
    </source>
</evidence>
<dbReference type="PROSITE" id="PS51128">
    <property type="entry name" value="ZF_DKSA_2"/>
    <property type="match status" value="1"/>
</dbReference>
<keyword evidence="14" id="KW-1185">Reference proteome</keyword>
<dbReference type="OrthoDB" id="10067802at2759"/>
<keyword evidence="6" id="KW-0862">Zinc</keyword>
<dbReference type="InterPro" id="IPR022380">
    <property type="entry name" value="Glu-Q_tRNA(Asp)_Synthase"/>
</dbReference>
<evidence type="ECO:0000256" key="2">
    <source>
        <dbReference type="ARBA" id="ARBA00022598"/>
    </source>
</evidence>
<feature type="domain" description="DnaK suppressor protein DksA N-terminal" evidence="12">
    <location>
        <begin position="63"/>
        <end position="133"/>
    </location>
</feature>
<dbReference type="HAMAP" id="MF_00926">
    <property type="entry name" value="DksA"/>
    <property type="match status" value="1"/>
</dbReference>
<keyword evidence="2 9" id="KW-0436">Ligase</keyword>
<dbReference type="Pfam" id="PF21157">
    <property type="entry name" value="DksA_N"/>
    <property type="match status" value="1"/>
</dbReference>
<dbReference type="NCBIfam" id="TIGR02420">
    <property type="entry name" value="dksA"/>
    <property type="match status" value="1"/>
</dbReference>
<dbReference type="SUPFAM" id="SSF109635">
    <property type="entry name" value="DnaK suppressor protein DksA, alpha-hairpin domain"/>
    <property type="match status" value="1"/>
</dbReference>
<dbReference type="EMBL" id="OC915465">
    <property type="protein sequence ID" value="CAD7640574.1"/>
    <property type="molecule type" value="Genomic_DNA"/>
</dbReference>
<dbReference type="PANTHER" id="PTHR43311:SF1">
    <property type="entry name" value="GLUTAMYL-Q TRNA(ASP) SYNTHETASE"/>
    <property type="match status" value="1"/>
</dbReference>
<evidence type="ECO:0000313" key="13">
    <source>
        <dbReference type="EMBL" id="CAD7640574.1"/>
    </source>
</evidence>
<dbReference type="PANTHER" id="PTHR43311">
    <property type="entry name" value="GLUTAMATE--TRNA LIGASE"/>
    <property type="match status" value="1"/>
</dbReference>
<dbReference type="PROSITE" id="PS01102">
    <property type="entry name" value="ZF_DKSA_1"/>
    <property type="match status" value="1"/>
</dbReference>
<sequence>MPFMANDNQNQVLEEQTAIADDKSVKRVRKTKPKTNENGTTASLFGIEPYQPKKNEEYMSEGQLEHFRKILLAWKAELMSEVDRTLNTMQDESSSLPDVNDRATQEEEFAIELRTRDRERKLIRKIEQSIEAIKNDDYGFCETCGIEIGLRRLEARPTATLCIDCKTLAEIKEKQNNGRKSTAYKGRFAPSPTGPLHFGSLVTAVASYCDAKAHHGQWIVRIEDTDIPRIYPDSEQHILKCLDAFGFQSDAEIIYQQHRLDIYQSVIEQLKQKHFVYACECTRKILGSNHIYAGTCRDKQLDFQDQAIRVKVSDQNICFNDRLQGQHCANLQRDLGDFVLKRRDGIINYQLAVVVDDYLQEISHVVRGADLLDNTERQIWLGQLLGYPALEYMHLPLAMNHLGQSAMSCVVRIYWIILNLLGYPALEYMHLPLAMNHLGQKLSKQNLAQALDLKHAPELLLQAIIALGQAPVDLDQPDLMLAQAVAQWDISRIPQGTTLQSIYQ</sequence>
<keyword evidence="7 9" id="KW-0067">ATP-binding</keyword>
<keyword evidence="5" id="KW-0863">Zinc-finger</keyword>
<dbReference type="GO" id="GO:0004818">
    <property type="term" value="F:glutamate-tRNA ligase activity"/>
    <property type="evidence" value="ECO:0007669"/>
    <property type="project" value="TreeGrafter"/>
</dbReference>
<dbReference type="SUPFAM" id="SSF52374">
    <property type="entry name" value="Nucleotidylyl transferase"/>
    <property type="match status" value="2"/>
</dbReference>
<dbReference type="InterPro" id="IPR000924">
    <property type="entry name" value="Glu/Gln-tRNA-synth"/>
</dbReference>
<keyword evidence="4 9" id="KW-0547">Nucleotide-binding</keyword>
<dbReference type="InterPro" id="IPR049940">
    <property type="entry name" value="GluQ/Sye"/>
</dbReference>
<reference evidence="13" key="1">
    <citation type="submission" date="2020-11" db="EMBL/GenBank/DDBJ databases">
        <authorList>
            <person name="Tran Van P."/>
        </authorList>
    </citation>
    <scope>NUCLEOTIDE SEQUENCE</scope>
</reference>
<feature type="domain" description="Glutamyl/glutaminyl-tRNA synthetase class Ib catalytic" evidence="10">
    <location>
        <begin position="186"/>
        <end position="401"/>
    </location>
</feature>
<evidence type="ECO:0008006" key="15">
    <source>
        <dbReference type="Google" id="ProtNLM"/>
    </source>
</evidence>
<accession>A0A7R9LHM4</accession>
<dbReference type="Pfam" id="PF01258">
    <property type="entry name" value="zf-dskA_traR"/>
    <property type="match status" value="1"/>
</dbReference>
<proteinExistence type="inferred from homology"/>
<dbReference type="NCBIfam" id="NF004314">
    <property type="entry name" value="PRK05710.1-3"/>
    <property type="match status" value="1"/>
</dbReference>
<dbReference type="GO" id="GO:0005524">
    <property type="term" value="F:ATP binding"/>
    <property type="evidence" value="ECO:0007669"/>
    <property type="project" value="UniProtKB-KW"/>
</dbReference>
<evidence type="ECO:0000256" key="1">
    <source>
        <dbReference type="ARBA" id="ARBA00022490"/>
    </source>
</evidence>
<dbReference type="GO" id="GO:0006424">
    <property type="term" value="P:glutamyl-tRNA aminoacylation"/>
    <property type="evidence" value="ECO:0007669"/>
    <property type="project" value="InterPro"/>
</dbReference>
<evidence type="ECO:0000256" key="3">
    <source>
        <dbReference type="ARBA" id="ARBA00022723"/>
    </source>
</evidence>